<evidence type="ECO:0000256" key="1">
    <source>
        <dbReference type="SAM" id="MobiDB-lite"/>
    </source>
</evidence>
<dbReference type="AlphaFoldDB" id="A0A9Q3K6Y8"/>
<keyword evidence="3" id="KW-1185">Reference proteome</keyword>
<accession>A0A9Q3K6Y8</accession>
<evidence type="ECO:0000313" key="3">
    <source>
        <dbReference type="Proteomes" id="UP000765509"/>
    </source>
</evidence>
<dbReference type="Proteomes" id="UP000765509">
    <property type="component" value="Unassembled WGS sequence"/>
</dbReference>
<sequence length="97" mass="10608">MFPDVPKTLKFKHNPQSPIPISPNSSSSSSSDPLKLTHYGMGFQKSILVHHELLQIDLIPPTIGPLLNSIKDAIIFPEPVHCQIFSSDEATSSNKSS</sequence>
<gene>
    <name evidence="2" type="ORF">O181_115157</name>
</gene>
<feature type="compositionally biased region" description="Low complexity" evidence="1">
    <location>
        <begin position="22"/>
        <end position="31"/>
    </location>
</feature>
<comment type="caution">
    <text evidence="2">The sequence shown here is derived from an EMBL/GenBank/DDBJ whole genome shotgun (WGS) entry which is preliminary data.</text>
</comment>
<dbReference type="EMBL" id="AVOT02096247">
    <property type="protein sequence ID" value="MBW0575442.1"/>
    <property type="molecule type" value="Genomic_DNA"/>
</dbReference>
<proteinExistence type="predicted"/>
<reference evidence="2" key="1">
    <citation type="submission" date="2021-03" db="EMBL/GenBank/DDBJ databases">
        <title>Draft genome sequence of rust myrtle Austropuccinia psidii MF-1, a brazilian biotype.</title>
        <authorList>
            <person name="Quecine M.C."/>
            <person name="Pachon D.M.R."/>
            <person name="Bonatelli M.L."/>
            <person name="Correr F.H."/>
            <person name="Franceschini L.M."/>
            <person name="Leite T.F."/>
            <person name="Margarido G.R.A."/>
            <person name="Almeida C.A."/>
            <person name="Ferrarezi J.A."/>
            <person name="Labate C.A."/>
        </authorList>
    </citation>
    <scope>NUCLEOTIDE SEQUENCE</scope>
    <source>
        <strain evidence="2">MF-1</strain>
    </source>
</reference>
<feature type="region of interest" description="Disordered" evidence="1">
    <location>
        <begin position="1"/>
        <end position="33"/>
    </location>
</feature>
<evidence type="ECO:0000313" key="2">
    <source>
        <dbReference type="EMBL" id="MBW0575442.1"/>
    </source>
</evidence>
<protein>
    <submittedName>
        <fullName evidence="2">Uncharacterized protein</fullName>
    </submittedName>
</protein>
<organism evidence="2 3">
    <name type="scientific">Austropuccinia psidii MF-1</name>
    <dbReference type="NCBI Taxonomy" id="1389203"/>
    <lineage>
        <taxon>Eukaryota</taxon>
        <taxon>Fungi</taxon>
        <taxon>Dikarya</taxon>
        <taxon>Basidiomycota</taxon>
        <taxon>Pucciniomycotina</taxon>
        <taxon>Pucciniomycetes</taxon>
        <taxon>Pucciniales</taxon>
        <taxon>Sphaerophragmiaceae</taxon>
        <taxon>Austropuccinia</taxon>
    </lineage>
</organism>
<name>A0A9Q3K6Y8_9BASI</name>